<evidence type="ECO:0000256" key="2">
    <source>
        <dbReference type="ARBA" id="ARBA00023125"/>
    </source>
</evidence>
<organism evidence="6 7">
    <name type="scientific">Streptomyces pseudovenezuelae</name>
    <dbReference type="NCBI Taxonomy" id="67350"/>
    <lineage>
        <taxon>Bacteria</taxon>
        <taxon>Bacillati</taxon>
        <taxon>Actinomycetota</taxon>
        <taxon>Actinomycetes</taxon>
        <taxon>Kitasatosporales</taxon>
        <taxon>Streptomycetaceae</taxon>
        <taxon>Streptomyces</taxon>
        <taxon>Streptomyces aurantiacus group</taxon>
    </lineage>
</organism>
<comment type="caution">
    <text evidence="6">The sequence shown here is derived from an EMBL/GenBank/DDBJ whole genome shotgun (WGS) entry which is preliminary data.</text>
</comment>
<name>A0ABT6LTX9_9ACTN</name>
<evidence type="ECO:0000259" key="5">
    <source>
        <dbReference type="PROSITE" id="PS50977"/>
    </source>
</evidence>
<keyword evidence="7" id="KW-1185">Reference proteome</keyword>
<evidence type="ECO:0000313" key="7">
    <source>
        <dbReference type="Proteomes" id="UP001160499"/>
    </source>
</evidence>
<dbReference type="SUPFAM" id="SSF48498">
    <property type="entry name" value="Tetracyclin repressor-like, C-terminal domain"/>
    <property type="match status" value="1"/>
</dbReference>
<dbReference type="InterPro" id="IPR050109">
    <property type="entry name" value="HTH-type_TetR-like_transc_reg"/>
</dbReference>
<sequence>MTKPRRPPTGNAVFNQAVTDVITEAAIALLVESGYARVTMDGVAKRADVGKSAIYRRWPSKLEMIVAGLVELSTPIGPAPDTGSLRGDVRALMQAAFDWLTDPRIRAVLPDMIAESDRNPVLAEAVAEHVTGPRVTWARAALHRACDRGELAADDVDLVLDLTIAPVFWRLTHARPVDDQYLDRLTDLTIGAVQQNASS</sequence>
<feature type="DNA-binding region" description="H-T-H motif" evidence="4">
    <location>
        <begin position="39"/>
        <end position="58"/>
    </location>
</feature>
<dbReference type="Gene3D" id="1.10.357.10">
    <property type="entry name" value="Tetracycline Repressor, domain 2"/>
    <property type="match status" value="1"/>
</dbReference>
<dbReference type="PRINTS" id="PR00455">
    <property type="entry name" value="HTHTETR"/>
</dbReference>
<dbReference type="Pfam" id="PF16859">
    <property type="entry name" value="TetR_C_11"/>
    <property type="match status" value="1"/>
</dbReference>
<dbReference type="PANTHER" id="PTHR30055">
    <property type="entry name" value="HTH-TYPE TRANSCRIPTIONAL REGULATOR RUTR"/>
    <property type="match status" value="1"/>
</dbReference>
<dbReference type="Gene3D" id="1.10.10.60">
    <property type="entry name" value="Homeodomain-like"/>
    <property type="match status" value="1"/>
</dbReference>
<dbReference type="InterPro" id="IPR036271">
    <property type="entry name" value="Tet_transcr_reg_TetR-rel_C_sf"/>
</dbReference>
<evidence type="ECO:0000256" key="3">
    <source>
        <dbReference type="ARBA" id="ARBA00023163"/>
    </source>
</evidence>
<dbReference type="PROSITE" id="PS50977">
    <property type="entry name" value="HTH_TETR_2"/>
    <property type="match status" value="1"/>
</dbReference>
<evidence type="ECO:0000256" key="4">
    <source>
        <dbReference type="PROSITE-ProRule" id="PRU00335"/>
    </source>
</evidence>
<dbReference type="InterPro" id="IPR001647">
    <property type="entry name" value="HTH_TetR"/>
</dbReference>
<gene>
    <name evidence="6" type="ORF">M2283_007091</name>
</gene>
<dbReference type="Pfam" id="PF00440">
    <property type="entry name" value="TetR_N"/>
    <property type="match status" value="1"/>
</dbReference>
<reference evidence="6 7" key="1">
    <citation type="submission" date="2023-04" db="EMBL/GenBank/DDBJ databases">
        <title>Forest soil microbial communities from Buena Vista Peninsula, Colon Province, Panama.</title>
        <authorList>
            <person name="Bouskill N."/>
        </authorList>
    </citation>
    <scope>NUCLEOTIDE SEQUENCE [LARGE SCALE GENOMIC DNA]</scope>
    <source>
        <strain evidence="6 7">GGS1</strain>
    </source>
</reference>
<dbReference type="EMBL" id="JARXVH010000013">
    <property type="protein sequence ID" value="MDH6219752.1"/>
    <property type="molecule type" value="Genomic_DNA"/>
</dbReference>
<keyword evidence="1" id="KW-0805">Transcription regulation</keyword>
<dbReference type="Proteomes" id="UP001160499">
    <property type="component" value="Unassembled WGS sequence"/>
</dbReference>
<dbReference type="RefSeq" id="WP_280880541.1">
    <property type="nucleotide sequence ID" value="NZ_JARXVH010000013.1"/>
</dbReference>
<keyword evidence="3" id="KW-0804">Transcription</keyword>
<dbReference type="SUPFAM" id="SSF46689">
    <property type="entry name" value="Homeodomain-like"/>
    <property type="match status" value="1"/>
</dbReference>
<dbReference type="PANTHER" id="PTHR30055:SF148">
    <property type="entry name" value="TETR-FAMILY TRANSCRIPTIONAL REGULATOR"/>
    <property type="match status" value="1"/>
</dbReference>
<dbReference type="InterPro" id="IPR011075">
    <property type="entry name" value="TetR_C"/>
</dbReference>
<evidence type="ECO:0000313" key="6">
    <source>
        <dbReference type="EMBL" id="MDH6219752.1"/>
    </source>
</evidence>
<dbReference type="InterPro" id="IPR009057">
    <property type="entry name" value="Homeodomain-like_sf"/>
</dbReference>
<keyword evidence="2 4" id="KW-0238">DNA-binding</keyword>
<protein>
    <submittedName>
        <fullName evidence="6">AcrR family transcriptional regulator</fullName>
    </submittedName>
</protein>
<accession>A0ABT6LTX9</accession>
<feature type="domain" description="HTH tetR-type" evidence="5">
    <location>
        <begin position="16"/>
        <end position="76"/>
    </location>
</feature>
<evidence type="ECO:0000256" key="1">
    <source>
        <dbReference type="ARBA" id="ARBA00023015"/>
    </source>
</evidence>
<proteinExistence type="predicted"/>